<keyword evidence="3 5" id="KW-0547">Nucleotide-binding</keyword>
<reference evidence="6" key="1">
    <citation type="submission" date="2021-01" db="EMBL/GenBank/DDBJ databases">
        <title>Whole genome shotgun sequence of Planosporangium flavigriseum NBRC 105377.</title>
        <authorList>
            <person name="Komaki H."/>
            <person name="Tamura T."/>
        </authorList>
    </citation>
    <scope>NUCLEOTIDE SEQUENCE</scope>
    <source>
        <strain evidence="6">NBRC 105377</strain>
    </source>
</reference>
<evidence type="ECO:0000256" key="2">
    <source>
        <dbReference type="ARBA" id="ARBA00022695"/>
    </source>
</evidence>
<dbReference type="InterPro" id="IPR002835">
    <property type="entry name" value="CofC"/>
</dbReference>
<keyword evidence="4 5" id="KW-0342">GTP-binding</keyword>
<evidence type="ECO:0000313" key="6">
    <source>
        <dbReference type="EMBL" id="GIG76652.1"/>
    </source>
</evidence>
<dbReference type="RefSeq" id="WP_168079666.1">
    <property type="nucleotide sequence ID" value="NZ_BAAAQJ010000029.1"/>
</dbReference>
<evidence type="ECO:0000256" key="3">
    <source>
        <dbReference type="ARBA" id="ARBA00022741"/>
    </source>
</evidence>
<feature type="binding site" evidence="5">
    <location>
        <position position="165"/>
    </location>
    <ligand>
        <name>phosphoenolpyruvate</name>
        <dbReference type="ChEBI" id="CHEBI:58702"/>
    </ligand>
</feature>
<dbReference type="UniPathway" id="UPA00071"/>
<dbReference type="EC" id="2.7.7.105" evidence="5"/>
<dbReference type="EMBL" id="BONU01000067">
    <property type="protein sequence ID" value="GIG76652.1"/>
    <property type="molecule type" value="Genomic_DNA"/>
</dbReference>
<organism evidence="6 7">
    <name type="scientific">Planosporangium flavigriseum</name>
    <dbReference type="NCBI Taxonomy" id="373681"/>
    <lineage>
        <taxon>Bacteria</taxon>
        <taxon>Bacillati</taxon>
        <taxon>Actinomycetota</taxon>
        <taxon>Actinomycetes</taxon>
        <taxon>Micromonosporales</taxon>
        <taxon>Micromonosporaceae</taxon>
        <taxon>Planosporangium</taxon>
    </lineage>
</organism>
<protein>
    <recommendedName>
        <fullName evidence="5">Phosphoenolpyruvate guanylyltransferase</fullName>
        <shortName evidence="5">PEP guanylyltransferase</shortName>
        <ecNumber evidence="5">2.7.7.105</ecNumber>
    </recommendedName>
</protein>
<comment type="similarity">
    <text evidence="5">Belongs to the CofC family.</text>
</comment>
<keyword evidence="1 5" id="KW-0808">Transferase</keyword>
<feature type="binding site" evidence="5">
    <location>
        <position position="162"/>
    </location>
    <ligand>
        <name>phosphoenolpyruvate</name>
        <dbReference type="ChEBI" id="CHEBI:58702"/>
    </ligand>
</feature>
<evidence type="ECO:0000256" key="4">
    <source>
        <dbReference type="ARBA" id="ARBA00023134"/>
    </source>
</evidence>
<name>A0A8J3PP41_9ACTN</name>
<dbReference type="GO" id="GO:0005525">
    <property type="term" value="F:GTP binding"/>
    <property type="evidence" value="ECO:0007669"/>
    <property type="project" value="UniProtKB-KW"/>
</dbReference>
<comment type="pathway">
    <text evidence="5">Cofactor biosynthesis; coenzyme F420 biosynthesis.</text>
</comment>
<dbReference type="Gene3D" id="3.90.550.10">
    <property type="entry name" value="Spore Coat Polysaccharide Biosynthesis Protein SpsA, Chain A"/>
    <property type="match status" value="1"/>
</dbReference>
<dbReference type="SUPFAM" id="SSF53448">
    <property type="entry name" value="Nucleotide-diphospho-sugar transferases"/>
    <property type="match status" value="1"/>
</dbReference>
<dbReference type="GO" id="GO:0043814">
    <property type="term" value="F:phospholactate guanylyltransferase activity"/>
    <property type="evidence" value="ECO:0007669"/>
    <property type="project" value="InterPro"/>
</dbReference>
<comment type="function">
    <text evidence="5">Guanylyltransferase that catalyzes the activation of phosphoenolpyruvate (PEP) as enolpyruvoyl-2-diphospho-5'-guanosine, via the condensation of PEP with GTP. It is involved in the biosynthesis of coenzyme F420, a hydride carrier cofactor.</text>
</comment>
<gene>
    <name evidence="6" type="primary">cofC_2</name>
    <name evidence="5" type="synonym">fbiD</name>
    <name evidence="6" type="ORF">Pfl04_50560</name>
</gene>
<comment type="catalytic activity">
    <reaction evidence="5">
        <text>phosphoenolpyruvate + GTP + H(+) = enolpyruvoyl-2-diphospho-5'-guanosine + diphosphate</text>
        <dbReference type="Rhea" id="RHEA:30519"/>
        <dbReference type="ChEBI" id="CHEBI:15378"/>
        <dbReference type="ChEBI" id="CHEBI:33019"/>
        <dbReference type="ChEBI" id="CHEBI:37565"/>
        <dbReference type="ChEBI" id="CHEBI:58702"/>
        <dbReference type="ChEBI" id="CHEBI:143701"/>
        <dbReference type="EC" id="2.7.7.105"/>
    </reaction>
</comment>
<dbReference type="PANTHER" id="PTHR40392">
    <property type="entry name" value="2-PHOSPHO-L-LACTATE GUANYLYLTRANSFERASE"/>
    <property type="match status" value="1"/>
</dbReference>
<dbReference type="PANTHER" id="PTHR40392:SF1">
    <property type="entry name" value="2-PHOSPHO-L-LACTATE GUANYLYLTRANSFERASE"/>
    <property type="match status" value="1"/>
</dbReference>
<dbReference type="HAMAP" id="MF_02114">
    <property type="entry name" value="CofC"/>
    <property type="match status" value="1"/>
</dbReference>
<dbReference type="Proteomes" id="UP000653674">
    <property type="component" value="Unassembled WGS sequence"/>
</dbReference>
<keyword evidence="7" id="KW-1185">Reference proteome</keyword>
<feature type="binding site" evidence="5">
    <location>
        <position position="146"/>
    </location>
    <ligand>
        <name>phosphoenolpyruvate</name>
        <dbReference type="ChEBI" id="CHEBI:58702"/>
    </ligand>
</feature>
<keyword evidence="2 5" id="KW-0548">Nucleotidyltransferase</keyword>
<dbReference type="AlphaFoldDB" id="A0A8J3PP41"/>
<comment type="caution">
    <text evidence="6">The sequence shown here is derived from an EMBL/GenBank/DDBJ whole genome shotgun (WGS) entry which is preliminary data.</text>
</comment>
<dbReference type="Pfam" id="PF01983">
    <property type="entry name" value="CofC"/>
    <property type="match status" value="1"/>
</dbReference>
<dbReference type="GO" id="GO:0052645">
    <property type="term" value="P:F420-0 metabolic process"/>
    <property type="evidence" value="ECO:0007669"/>
    <property type="project" value="UniProtKB-UniRule"/>
</dbReference>
<evidence type="ECO:0000256" key="1">
    <source>
        <dbReference type="ARBA" id="ARBA00022679"/>
    </source>
</evidence>
<dbReference type="NCBIfam" id="TIGR03552">
    <property type="entry name" value="F420_cofC"/>
    <property type="match status" value="1"/>
</dbReference>
<sequence>MSSVHVDLVIPVKSLARAKSRLLGAADSGVGDAGAHATLVLAMVTDTVRAALHADTVRRVVVVTPDPLVALAAEREGARALCDEPAGGLNAALRYGASVLRADDPGAVIGALQADLPALRPTELSAAIAAAAGRRAFCPDRQGGGTTLLLGARGGTLRPHFGPGSAAAHLATGALLLAGPWPTVGSDVDSEDDLRDAYRLGLGEHTAGVLARARGLAPVHGWRGGAPAYDAP</sequence>
<proteinExistence type="inferred from homology"/>
<dbReference type="InterPro" id="IPR029044">
    <property type="entry name" value="Nucleotide-diphossugar_trans"/>
</dbReference>
<evidence type="ECO:0000313" key="7">
    <source>
        <dbReference type="Proteomes" id="UP000653674"/>
    </source>
</evidence>
<accession>A0A8J3PP41</accession>
<evidence type="ECO:0000256" key="5">
    <source>
        <dbReference type="HAMAP-Rule" id="MF_02114"/>
    </source>
</evidence>